<evidence type="ECO:0000256" key="3">
    <source>
        <dbReference type="PROSITE-ProRule" id="PRU00023"/>
    </source>
</evidence>
<evidence type="ECO:0000256" key="1">
    <source>
        <dbReference type="ARBA" id="ARBA00022737"/>
    </source>
</evidence>
<dbReference type="PROSITE" id="PS50297">
    <property type="entry name" value="ANK_REP_REGION"/>
    <property type="match status" value="1"/>
</dbReference>
<feature type="repeat" description="ANK" evidence="3">
    <location>
        <begin position="78"/>
        <end position="103"/>
    </location>
</feature>
<dbReference type="InterPro" id="IPR050776">
    <property type="entry name" value="Ank_Repeat/CDKN_Inhibitor"/>
</dbReference>
<organism evidence="4 5">
    <name type="scientific">Trichogramma kaykai</name>
    <dbReference type="NCBI Taxonomy" id="54128"/>
    <lineage>
        <taxon>Eukaryota</taxon>
        <taxon>Metazoa</taxon>
        <taxon>Ecdysozoa</taxon>
        <taxon>Arthropoda</taxon>
        <taxon>Hexapoda</taxon>
        <taxon>Insecta</taxon>
        <taxon>Pterygota</taxon>
        <taxon>Neoptera</taxon>
        <taxon>Endopterygota</taxon>
        <taxon>Hymenoptera</taxon>
        <taxon>Apocrita</taxon>
        <taxon>Proctotrupomorpha</taxon>
        <taxon>Chalcidoidea</taxon>
        <taxon>Trichogrammatidae</taxon>
        <taxon>Trichogramma</taxon>
    </lineage>
</organism>
<evidence type="ECO:0000256" key="2">
    <source>
        <dbReference type="ARBA" id="ARBA00023043"/>
    </source>
</evidence>
<dbReference type="AlphaFoldDB" id="A0ABD2W208"/>
<dbReference type="PANTHER" id="PTHR24201:SF15">
    <property type="entry name" value="ANKYRIN REPEAT DOMAIN-CONTAINING PROTEIN 66"/>
    <property type="match status" value="1"/>
</dbReference>
<name>A0ABD2W208_9HYME</name>
<dbReference type="SUPFAM" id="SSF48403">
    <property type="entry name" value="Ankyrin repeat"/>
    <property type="match status" value="1"/>
</dbReference>
<dbReference type="EMBL" id="JBJJXI010000146">
    <property type="protein sequence ID" value="KAL3386576.1"/>
    <property type="molecule type" value="Genomic_DNA"/>
</dbReference>
<gene>
    <name evidence="4" type="ORF">TKK_018068</name>
</gene>
<dbReference type="PANTHER" id="PTHR24201">
    <property type="entry name" value="ANK_REP_REGION DOMAIN-CONTAINING PROTEIN"/>
    <property type="match status" value="1"/>
</dbReference>
<dbReference type="InterPro" id="IPR002110">
    <property type="entry name" value="Ankyrin_rpt"/>
</dbReference>
<keyword evidence="1" id="KW-0677">Repeat</keyword>
<comment type="caution">
    <text evidence="4">The sequence shown here is derived from an EMBL/GenBank/DDBJ whole genome shotgun (WGS) entry which is preliminary data.</text>
</comment>
<keyword evidence="2 3" id="KW-0040">ANK repeat</keyword>
<protein>
    <submittedName>
        <fullName evidence="4">Uncharacterized protein</fullName>
    </submittedName>
</protein>
<sequence length="119" mass="13323">MSHRQVSSVSTPYRDHRGAIESMLRHCANPNLANKEGSTTLHLICSGYGDDRRLAETLFELCDHRYRPFLRVDVRDGKGKTPLDLAKKNGHDNLVDFLLERSAADQNLTNERTGGGGRC</sequence>
<evidence type="ECO:0000313" key="4">
    <source>
        <dbReference type="EMBL" id="KAL3386576.1"/>
    </source>
</evidence>
<keyword evidence="5" id="KW-1185">Reference proteome</keyword>
<dbReference type="PROSITE" id="PS50088">
    <property type="entry name" value="ANK_REPEAT"/>
    <property type="match status" value="1"/>
</dbReference>
<dbReference type="InterPro" id="IPR036770">
    <property type="entry name" value="Ankyrin_rpt-contain_sf"/>
</dbReference>
<dbReference type="Gene3D" id="1.25.40.20">
    <property type="entry name" value="Ankyrin repeat-containing domain"/>
    <property type="match status" value="1"/>
</dbReference>
<dbReference type="Pfam" id="PF12796">
    <property type="entry name" value="Ank_2"/>
    <property type="match status" value="1"/>
</dbReference>
<evidence type="ECO:0000313" key="5">
    <source>
        <dbReference type="Proteomes" id="UP001627154"/>
    </source>
</evidence>
<dbReference type="Proteomes" id="UP001627154">
    <property type="component" value="Unassembled WGS sequence"/>
</dbReference>
<accession>A0ABD2W208</accession>
<reference evidence="4 5" key="1">
    <citation type="journal article" date="2024" name="bioRxiv">
        <title>A reference genome for Trichogramma kaykai: A tiny desert-dwelling parasitoid wasp with competing sex-ratio distorters.</title>
        <authorList>
            <person name="Culotta J."/>
            <person name="Lindsey A.R."/>
        </authorList>
    </citation>
    <scope>NUCLEOTIDE SEQUENCE [LARGE SCALE GENOMIC DNA]</scope>
    <source>
        <strain evidence="4 5">KSX58</strain>
    </source>
</reference>
<proteinExistence type="predicted"/>